<dbReference type="Pfam" id="PF12833">
    <property type="entry name" value="HTH_18"/>
    <property type="match status" value="1"/>
</dbReference>
<evidence type="ECO:0000256" key="3">
    <source>
        <dbReference type="ARBA" id="ARBA00022490"/>
    </source>
</evidence>
<dbReference type="InterPro" id="IPR009057">
    <property type="entry name" value="Homeodomain-like_sf"/>
</dbReference>
<dbReference type="GO" id="GO:0043565">
    <property type="term" value="F:sequence-specific DNA binding"/>
    <property type="evidence" value="ECO:0007669"/>
    <property type="project" value="InterPro"/>
</dbReference>
<dbReference type="PROSITE" id="PS00041">
    <property type="entry name" value="HTH_ARAC_FAMILY_1"/>
    <property type="match status" value="1"/>
</dbReference>
<keyword evidence="6" id="KW-0805">Transcription regulation</keyword>
<name>S0FMH5_RUMCE</name>
<dbReference type="InterPro" id="IPR018060">
    <property type="entry name" value="HTH_AraC"/>
</dbReference>
<dbReference type="GO" id="GO:0005737">
    <property type="term" value="C:cytoplasm"/>
    <property type="evidence" value="ECO:0007669"/>
    <property type="project" value="UniProtKB-SubCell"/>
</dbReference>
<feature type="domain" description="HTH araC/xylS-type" evidence="11">
    <location>
        <begin position="441"/>
        <end position="539"/>
    </location>
</feature>
<dbReference type="InterPro" id="IPR011006">
    <property type="entry name" value="CheY-like_superfamily"/>
</dbReference>
<dbReference type="RefSeq" id="WP_004624465.1">
    <property type="nucleotide sequence ID" value="NZ_AORV01000022.1"/>
</dbReference>
<keyword evidence="4 10" id="KW-0597">Phosphoprotein</keyword>
<dbReference type="InterPro" id="IPR001789">
    <property type="entry name" value="Sig_transdc_resp-reg_receiver"/>
</dbReference>
<dbReference type="InterPro" id="IPR000160">
    <property type="entry name" value="GGDEF_dom"/>
</dbReference>
<sequence>MLKMLIADDEQIIVEGIRESIDWKSFDISIAGTAKNGVEALDMAIKLHPEIIITDIKMPGLNGLELVKEIRKLNPCVKIILISAYEQFDFAREAIELGVCSYITKPLKKQKIIEEVIKLRDLILQEKTEKEKNNKYEELYLSNLPILREHYLNSLIIGKTRLTGDYGKQFTTYDIDIDENDVGVFVCSIDNIEDTSEEFFEKSVQIIHLRISEMIQELIPPEYRKTIFQSYNNEVVTIFNASSDHAATIKDIALTAETIKNTLKREIDISVSAGIGRIYPQLKEVAESYQEAVKALNYRLVYGNNAVLYIDNVEIKNTKREYMIPDLGDILTSVQNILWTGKEEEVRKLVSNRIDGLLKGKSIPYYYVQQVYCQLLSTLLRTTYEINILPEQLYGTPVHLYGEIFKKQTMEEMKDWYCDLASRVCSIINERKTARSGYVIKMVVDYIKEHCNKDISLGEVAEHVNLNPSYLSRIFKEETGTQFVEYVRKVKMEMAKELLRNTNKKIYGICEELGYQNVQYFSTIFKNTTGMTPLEFKKTGKCQEL</sequence>
<keyword evidence="7" id="KW-0238">DNA-binding</keyword>
<dbReference type="Pfam" id="PF00072">
    <property type="entry name" value="Response_reg"/>
    <property type="match status" value="1"/>
</dbReference>
<feature type="domain" description="GGDEF" evidence="13">
    <location>
        <begin position="180"/>
        <end position="312"/>
    </location>
</feature>
<dbReference type="SMART" id="SM00342">
    <property type="entry name" value="HTH_ARAC"/>
    <property type="match status" value="1"/>
</dbReference>
<protein>
    <recommendedName>
        <fullName evidence="2">Stage 0 sporulation protein A homolog</fullName>
    </recommendedName>
</protein>
<evidence type="ECO:0000256" key="10">
    <source>
        <dbReference type="PROSITE-ProRule" id="PRU00169"/>
    </source>
</evidence>
<evidence type="ECO:0000313" key="15">
    <source>
        <dbReference type="Proteomes" id="UP000014155"/>
    </source>
</evidence>
<dbReference type="STRING" id="1195236.CTER_0969"/>
<dbReference type="GO" id="GO:0000160">
    <property type="term" value="P:phosphorelay signal transduction system"/>
    <property type="evidence" value="ECO:0007669"/>
    <property type="project" value="UniProtKB-KW"/>
</dbReference>
<feature type="modified residue" description="4-aspartylphosphate" evidence="10">
    <location>
        <position position="55"/>
    </location>
</feature>
<organism evidence="14 15">
    <name type="scientific">Ruminiclostridium cellobioparum subsp. termitidis CT1112</name>
    <dbReference type="NCBI Taxonomy" id="1195236"/>
    <lineage>
        <taxon>Bacteria</taxon>
        <taxon>Bacillati</taxon>
        <taxon>Bacillota</taxon>
        <taxon>Clostridia</taxon>
        <taxon>Eubacteriales</taxon>
        <taxon>Oscillospiraceae</taxon>
        <taxon>Ruminiclostridium</taxon>
    </lineage>
</organism>
<evidence type="ECO:0000259" key="12">
    <source>
        <dbReference type="PROSITE" id="PS50110"/>
    </source>
</evidence>
<comment type="caution">
    <text evidence="14">The sequence shown here is derived from an EMBL/GenBank/DDBJ whole genome shotgun (WGS) entry which is preliminary data.</text>
</comment>
<dbReference type="Proteomes" id="UP000014155">
    <property type="component" value="Unassembled WGS sequence"/>
</dbReference>
<dbReference type="Gene3D" id="1.10.10.60">
    <property type="entry name" value="Homeodomain-like"/>
    <property type="match status" value="2"/>
</dbReference>
<dbReference type="EMBL" id="AORV01000022">
    <property type="protein sequence ID" value="EMS73112.1"/>
    <property type="molecule type" value="Genomic_DNA"/>
</dbReference>
<evidence type="ECO:0000313" key="14">
    <source>
        <dbReference type="EMBL" id="EMS73112.1"/>
    </source>
</evidence>
<keyword evidence="5" id="KW-0902">Two-component regulatory system</keyword>
<evidence type="ECO:0000256" key="4">
    <source>
        <dbReference type="ARBA" id="ARBA00022553"/>
    </source>
</evidence>
<evidence type="ECO:0000256" key="5">
    <source>
        <dbReference type="ARBA" id="ARBA00023012"/>
    </source>
</evidence>
<dbReference type="InterPro" id="IPR018062">
    <property type="entry name" value="HTH_AraC-typ_CS"/>
</dbReference>
<evidence type="ECO:0000256" key="8">
    <source>
        <dbReference type="ARBA" id="ARBA00023163"/>
    </source>
</evidence>
<dbReference type="Pfam" id="PF17853">
    <property type="entry name" value="GGDEF_2"/>
    <property type="match status" value="1"/>
</dbReference>
<gene>
    <name evidence="14" type="ORF">CTER_0969</name>
</gene>
<evidence type="ECO:0000259" key="13">
    <source>
        <dbReference type="PROSITE" id="PS50887"/>
    </source>
</evidence>
<comment type="function">
    <text evidence="9">May play the central regulatory role in sporulation. It may be an element of the effector pathway responsible for the activation of sporulation genes in response to nutritional stress. Spo0A may act in concert with spo0H (a sigma factor) to control the expression of some genes that are critical to the sporulation process.</text>
</comment>
<dbReference type="PANTHER" id="PTHR42713:SF3">
    <property type="entry name" value="TRANSCRIPTIONAL REGULATORY PROTEIN HPTR"/>
    <property type="match status" value="1"/>
</dbReference>
<dbReference type="PROSITE" id="PS50887">
    <property type="entry name" value="GGDEF"/>
    <property type="match status" value="1"/>
</dbReference>
<dbReference type="Gene3D" id="3.40.50.2300">
    <property type="match status" value="1"/>
</dbReference>
<evidence type="ECO:0000256" key="2">
    <source>
        <dbReference type="ARBA" id="ARBA00018672"/>
    </source>
</evidence>
<dbReference type="PROSITE" id="PS50110">
    <property type="entry name" value="RESPONSE_REGULATORY"/>
    <property type="match status" value="1"/>
</dbReference>
<dbReference type="GO" id="GO:0003700">
    <property type="term" value="F:DNA-binding transcription factor activity"/>
    <property type="evidence" value="ECO:0007669"/>
    <property type="project" value="InterPro"/>
</dbReference>
<dbReference type="InterPro" id="IPR041522">
    <property type="entry name" value="CdaR_GGDEF"/>
</dbReference>
<dbReference type="PROSITE" id="PS01124">
    <property type="entry name" value="HTH_ARAC_FAMILY_2"/>
    <property type="match status" value="1"/>
</dbReference>
<evidence type="ECO:0000256" key="9">
    <source>
        <dbReference type="ARBA" id="ARBA00024867"/>
    </source>
</evidence>
<dbReference type="CDD" id="cd17536">
    <property type="entry name" value="REC_YesN-like"/>
    <property type="match status" value="1"/>
</dbReference>
<comment type="subcellular location">
    <subcellularLocation>
        <location evidence="1">Cytoplasm</location>
    </subcellularLocation>
</comment>
<dbReference type="eggNOG" id="COG2207">
    <property type="taxonomic scope" value="Bacteria"/>
</dbReference>
<evidence type="ECO:0000256" key="1">
    <source>
        <dbReference type="ARBA" id="ARBA00004496"/>
    </source>
</evidence>
<evidence type="ECO:0000256" key="6">
    <source>
        <dbReference type="ARBA" id="ARBA00023015"/>
    </source>
</evidence>
<evidence type="ECO:0000259" key="11">
    <source>
        <dbReference type="PROSITE" id="PS01124"/>
    </source>
</evidence>
<dbReference type="InterPro" id="IPR051552">
    <property type="entry name" value="HptR"/>
</dbReference>
<proteinExistence type="predicted"/>
<accession>S0FMH5</accession>
<dbReference type="AlphaFoldDB" id="S0FMH5"/>
<feature type="domain" description="Response regulatory" evidence="12">
    <location>
        <begin position="3"/>
        <end position="120"/>
    </location>
</feature>
<dbReference type="SMART" id="SM00448">
    <property type="entry name" value="REC"/>
    <property type="match status" value="1"/>
</dbReference>
<dbReference type="SUPFAM" id="SSF52172">
    <property type="entry name" value="CheY-like"/>
    <property type="match status" value="1"/>
</dbReference>
<keyword evidence="3" id="KW-0963">Cytoplasm</keyword>
<dbReference type="PANTHER" id="PTHR42713">
    <property type="entry name" value="HISTIDINE KINASE-RELATED"/>
    <property type="match status" value="1"/>
</dbReference>
<evidence type="ECO:0000256" key="7">
    <source>
        <dbReference type="ARBA" id="ARBA00023125"/>
    </source>
</evidence>
<dbReference type="PATRIC" id="fig|1195236.3.peg.1261"/>
<dbReference type="SUPFAM" id="SSF46689">
    <property type="entry name" value="Homeodomain-like"/>
    <property type="match status" value="2"/>
</dbReference>
<keyword evidence="8" id="KW-0804">Transcription</keyword>
<reference evidence="14 15" key="1">
    <citation type="journal article" date="2013" name="Genome Announc.">
        <title>Draft Genome Sequence of the Cellulolytic, Mesophilic, Anaerobic Bacterium Clostridium termitidis Strain CT1112 (DSM 5398).</title>
        <authorList>
            <person name="Lal S."/>
            <person name="Ramachandran U."/>
            <person name="Zhang X."/>
            <person name="Munir R."/>
            <person name="Sparling R."/>
            <person name="Levin D.B."/>
        </authorList>
    </citation>
    <scope>NUCLEOTIDE SEQUENCE [LARGE SCALE GENOMIC DNA]</scope>
    <source>
        <strain evidence="14 15">CT1112</strain>
    </source>
</reference>
<dbReference type="eggNOG" id="COG4753">
    <property type="taxonomic scope" value="Bacteria"/>
</dbReference>
<keyword evidence="15" id="KW-1185">Reference proteome</keyword>